<proteinExistence type="predicted"/>
<dbReference type="Proteomes" id="UP000054538">
    <property type="component" value="Unassembled WGS sequence"/>
</dbReference>
<feature type="region of interest" description="Disordered" evidence="1">
    <location>
        <begin position="1"/>
        <end position="30"/>
    </location>
</feature>
<dbReference type="EMBL" id="KN824905">
    <property type="protein sequence ID" value="KIK98127.1"/>
    <property type="molecule type" value="Genomic_DNA"/>
</dbReference>
<reference evidence="3" key="2">
    <citation type="submission" date="2015-01" db="EMBL/GenBank/DDBJ databases">
        <title>Evolutionary Origins and Diversification of the Mycorrhizal Mutualists.</title>
        <authorList>
            <consortium name="DOE Joint Genome Institute"/>
            <consortium name="Mycorrhizal Genomics Consortium"/>
            <person name="Kohler A."/>
            <person name="Kuo A."/>
            <person name="Nagy L.G."/>
            <person name="Floudas D."/>
            <person name="Copeland A."/>
            <person name="Barry K.W."/>
            <person name="Cichocki N."/>
            <person name="Veneault-Fourrey C."/>
            <person name="LaButti K."/>
            <person name="Lindquist E.A."/>
            <person name="Lipzen A."/>
            <person name="Lundell T."/>
            <person name="Morin E."/>
            <person name="Murat C."/>
            <person name="Riley R."/>
            <person name="Ohm R."/>
            <person name="Sun H."/>
            <person name="Tunlid A."/>
            <person name="Henrissat B."/>
            <person name="Grigoriev I.V."/>
            <person name="Hibbett D.S."/>
            <person name="Martin F."/>
        </authorList>
    </citation>
    <scope>NUCLEOTIDE SEQUENCE [LARGE SCALE GENOMIC DNA]</scope>
    <source>
        <strain evidence="3">Ve08.2h10</strain>
    </source>
</reference>
<dbReference type="HOGENOM" id="CLU_085136_0_0_1"/>
<accession>A0A0D0DIG6</accession>
<dbReference type="InParanoid" id="A0A0D0DIG6"/>
<keyword evidence="3" id="KW-1185">Reference proteome</keyword>
<gene>
    <name evidence="2" type="ORF">PAXRUDRAFT_824192</name>
</gene>
<name>A0A0D0DIG6_9AGAM</name>
<dbReference type="AlphaFoldDB" id="A0A0D0DIG6"/>
<evidence type="ECO:0000313" key="2">
    <source>
        <dbReference type="EMBL" id="KIK98127.1"/>
    </source>
</evidence>
<evidence type="ECO:0000256" key="1">
    <source>
        <dbReference type="SAM" id="MobiDB-lite"/>
    </source>
</evidence>
<reference evidence="2 3" key="1">
    <citation type="submission" date="2014-04" db="EMBL/GenBank/DDBJ databases">
        <authorList>
            <consortium name="DOE Joint Genome Institute"/>
            <person name="Kuo A."/>
            <person name="Kohler A."/>
            <person name="Jargeat P."/>
            <person name="Nagy L.G."/>
            <person name="Floudas D."/>
            <person name="Copeland A."/>
            <person name="Barry K.W."/>
            <person name="Cichocki N."/>
            <person name="Veneault-Fourrey C."/>
            <person name="LaButti K."/>
            <person name="Lindquist E.A."/>
            <person name="Lipzen A."/>
            <person name="Lundell T."/>
            <person name="Morin E."/>
            <person name="Murat C."/>
            <person name="Sun H."/>
            <person name="Tunlid A."/>
            <person name="Henrissat B."/>
            <person name="Grigoriev I.V."/>
            <person name="Hibbett D.S."/>
            <person name="Martin F."/>
            <person name="Nordberg H.P."/>
            <person name="Cantor M.N."/>
            <person name="Hua S.X."/>
        </authorList>
    </citation>
    <scope>NUCLEOTIDE SEQUENCE [LARGE SCALE GENOMIC DNA]</scope>
    <source>
        <strain evidence="2 3">Ve08.2h10</strain>
    </source>
</reference>
<dbReference type="OrthoDB" id="3058840at2759"/>
<sequence length="254" mass="29968">MSPPDLRLPDPTHKGRNGFRESNISVDRDNPDHVTLRNHRLSQYILANMGSYVPSPDTLRELGGSSSQPVETVESIDEKIKELKKQHAKDLENLFAFQVAEHYQELIDHRSCYDDSAYMDIDEAYPDQVKFNKALQDLDKEMYQGERFKRDMDDGLDTIRYTHLKTLLYLSQKRNVLRAREKDMRKKRDAWFPQTIQQYRQITDRDGQLRVARFLSSSTTEQEKMRDEFGWPYRTVQPLYSIYKSDVGIFQPVH</sequence>
<organism evidence="2 3">
    <name type="scientific">Paxillus rubicundulus Ve08.2h10</name>
    <dbReference type="NCBI Taxonomy" id="930991"/>
    <lineage>
        <taxon>Eukaryota</taxon>
        <taxon>Fungi</taxon>
        <taxon>Dikarya</taxon>
        <taxon>Basidiomycota</taxon>
        <taxon>Agaricomycotina</taxon>
        <taxon>Agaricomycetes</taxon>
        <taxon>Agaricomycetidae</taxon>
        <taxon>Boletales</taxon>
        <taxon>Paxilineae</taxon>
        <taxon>Paxillaceae</taxon>
        <taxon>Paxillus</taxon>
    </lineage>
</organism>
<evidence type="ECO:0000313" key="3">
    <source>
        <dbReference type="Proteomes" id="UP000054538"/>
    </source>
</evidence>
<protein>
    <submittedName>
        <fullName evidence="2">Uncharacterized protein</fullName>
    </submittedName>
</protein>